<dbReference type="EMBL" id="GBBM01004582">
    <property type="protein sequence ID" value="JAC30836.1"/>
    <property type="molecule type" value="mRNA"/>
</dbReference>
<name>A0A023G9A7_AMBTT</name>
<keyword evidence="1" id="KW-0732">Signal</keyword>
<proteinExistence type="evidence at transcript level"/>
<accession>A0A023G9A7</accession>
<dbReference type="AlphaFoldDB" id="A0A023G9A7"/>
<evidence type="ECO:0000256" key="1">
    <source>
        <dbReference type="SAM" id="SignalP"/>
    </source>
</evidence>
<protein>
    <submittedName>
        <fullName evidence="2">Putative secreted protein</fullName>
    </submittedName>
</protein>
<feature type="signal peptide" evidence="1">
    <location>
        <begin position="1"/>
        <end position="20"/>
    </location>
</feature>
<evidence type="ECO:0000313" key="2">
    <source>
        <dbReference type="EMBL" id="JAC30836.1"/>
    </source>
</evidence>
<sequence length="188" mass="21216">MRHLSAAFVLVVAFSNLSYGGPADPADPADPAGSADAGTTGSLITKEKFLQKIESSGPYWTWMTTYQDPKQTQKRTCISTEKAEAYDVNADAVLLQKYKFKGCHWSTYTHDAYYNVTFQETSSPTDDLKMQWVPIPHVTQLNKPDAKVYGTARNYSFQYWDDEEDCFVLTFTSEADKRNANCLYGIQK</sequence>
<organism evidence="2">
    <name type="scientific">Amblyomma triste</name>
    <name type="common">Neotropical tick</name>
    <dbReference type="NCBI Taxonomy" id="251400"/>
    <lineage>
        <taxon>Eukaryota</taxon>
        <taxon>Metazoa</taxon>
        <taxon>Ecdysozoa</taxon>
        <taxon>Arthropoda</taxon>
        <taxon>Chelicerata</taxon>
        <taxon>Arachnida</taxon>
        <taxon>Acari</taxon>
        <taxon>Parasitiformes</taxon>
        <taxon>Ixodida</taxon>
        <taxon>Ixodoidea</taxon>
        <taxon>Ixodidae</taxon>
        <taxon>Amblyomminae</taxon>
        <taxon>Amblyomma</taxon>
    </lineage>
</organism>
<feature type="chain" id="PRO_5001520837" evidence="1">
    <location>
        <begin position="21"/>
        <end position="188"/>
    </location>
</feature>
<reference evidence="2" key="1">
    <citation type="submission" date="2014-03" db="EMBL/GenBank/DDBJ databases">
        <title>The sialotranscriptome of Amblyomma triste, Amblyomma parvum and Amblyomma cajennense ticks, uncovered by 454-based RNA-seq.</title>
        <authorList>
            <person name="Garcia G.R."/>
            <person name="Gardinassi L.G."/>
            <person name="Ribeiro J.M."/>
            <person name="Anatriello E."/>
            <person name="Ferreira B.R."/>
            <person name="Moreira H.N."/>
            <person name="Mafra C."/>
            <person name="Olegario M.M."/>
            <person name="Szabo P.J."/>
            <person name="Miranda-Santos I.K."/>
            <person name="Maruyama S.R."/>
        </authorList>
    </citation>
    <scope>NUCLEOTIDE SEQUENCE</scope>
    <source>
        <strain evidence="2">Mato Grasso do Sul</strain>
        <tissue evidence="2">Salivary glands</tissue>
    </source>
</reference>